<keyword evidence="5" id="KW-0694">RNA-binding</keyword>
<keyword evidence="1" id="KW-0819">tRNA processing</keyword>
<dbReference type="Gene3D" id="3.30.230.10">
    <property type="match status" value="1"/>
</dbReference>
<comment type="caution">
    <text evidence="6">The sequence shown here is derived from an EMBL/GenBank/DDBJ whole genome shotgun (WGS) entry which is preliminary data.</text>
</comment>
<evidence type="ECO:0000256" key="1">
    <source>
        <dbReference type="ARBA" id="ARBA00022694"/>
    </source>
</evidence>
<proteinExistence type="predicted"/>
<dbReference type="InterPro" id="IPR014721">
    <property type="entry name" value="Ribsml_uS5_D2-typ_fold_subgr"/>
</dbReference>
<gene>
    <name evidence="6" type="ORF">LX64_00084</name>
</gene>
<dbReference type="Pfam" id="PF00825">
    <property type="entry name" value="Ribonuclease_P"/>
    <property type="match status" value="1"/>
</dbReference>
<evidence type="ECO:0000256" key="5">
    <source>
        <dbReference type="ARBA" id="ARBA00022884"/>
    </source>
</evidence>
<evidence type="ECO:0000256" key="3">
    <source>
        <dbReference type="ARBA" id="ARBA00022759"/>
    </source>
</evidence>
<keyword evidence="2" id="KW-0540">Nuclease</keyword>
<keyword evidence="4" id="KW-0378">Hydrolase</keyword>
<evidence type="ECO:0000313" key="7">
    <source>
        <dbReference type="Proteomes" id="UP000249547"/>
    </source>
</evidence>
<keyword evidence="7" id="KW-1185">Reference proteome</keyword>
<organism evidence="6 7">
    <name type="scientific">Chitinophaga skermanii</name>
    <dbReference type="NCBI Taxonomy" id="331697"/>
    <lineage>
        <taxon>Bacteria</taxon>
        <taxon>Pseudomonadati</taxon>
        <taxon>Bacteroidota</taxon>
        <taxon>Chitinophagia</taxon>
        <taxon>Chitinophagales</taxon>
        <taxon>Chitinophagaceae</taxon>
        <taxon>Chitinophaga</taxon>
    </lineage>
</organism>
<dbReference type="AlphaFoldDB" id="A0A327R3E5"/>
<dbReference type="GO" id="GO:0004526">
    <property type="term" value="F:ribonuclease P activity"/>
    <property type="evidence" value="ECO:0007669"/>
    <property type="project" value="InterPro"/>
</dbReference>
<accession>A0A327R3E5</accession>
<sequence>MPTQLPTAKYPLQAGFSVSARKYPRAVDRNRIKRLGRESFRLEKQALLSAMQAKNLQAAVFFVYLDKKIADFSTLRHKFSVILNRLEKELTQA</sequence>
<evidence type="ECO:0000256" key="2">
    <source>
        <dbReference type="ARBA" id="ARBA00022722"/>
    </source>
</evidence>
<dbReference type="GO" id="GO:0008033">
    <property type="term" value="P:tRNA processing"/>
    <property type="evidence" value="ECO:0007669"/>
    <property type="project" value="UniProtKB-KW"/>
</dbReference>
<protein>
    <submittedName>
        <fullName evidence="6">Ribonuclease P protein component</fullName>
    </submittedName>
</protein>
<dbReference type="GO" id="GO:0000049">
    <property type="term" value="F:tRNA binding"/>
    <property type="evidence" value="ECO:0007669"/>
    <property type="project" value="InterPro"/>
</dbReference>
<reference evidence="6 7" key="1">
    <citation type="submission" date="2018-06" db="EMBL/GenBank/DDBJ databases">
        <title>Genomic Encyclopedia of Archaeal and Bacterial Type Strains, Phase II (KMG-II): from individual species to whole genera.</title>
        <authorList>
            <person name="Goeker M."/>
        </authorList>
    </citation>
    <scope>NUCLEOTIDE SEQUENCE [LARGE SCALE GENOMIC DNA]</scope>
    <source>
        <strain evidence="6 7">DSM 23857</strain>
    </source>
</reference>
<dbReference type="InterPro" id="IPR000100">
    <property type="entry name" value="RNase_P"/>
</dbReference>
<dbReference type="SUPFAM" id="SSF54211">
    <property type="entry name" value="Ribosomal protein S5 domain 2-like"/>
    <property type="match status" value="1"/>
</dbReference>
<name>A0A327R3E5_9BACT</name>
<keyword evidence="3" id="KW-0255">Endonuclease</keyword>
<evidence type="ECO:0000313" key="6">
    <source>
        <dbReference type="EMBL" id="RAJ10482.1"/>
    </source>
</evidence>
<dbReference type="Proteomes" id="UP000249547">
    <property type="component" value="Unassembled WGS sequence"/>
</dbReference>
<dbReference type="InterPro" id="IPR020568">
    <property type="entry name" value="Ribosomal_Su5_D2-typ_SF"/>
</dbReference>
<evidence type="ECO:0000256" key="4">
    <source>
        <dbReference type="ARBA" id="ARBA00022801"/>
    </source>
</evidence>
<dbReference type="EMBL" id="QLLL01000001">
    <property type="protein sequence ID" value="RAJ10482.1"/>
    <property type="molecule type" value="Genomic_DNA"/>
</dbReference>